<evidence type="ECO:0008006" key="3">
    <source>
        <dbReference type="Google" id="ProtNLM"/>
    </source>
</evidence>
<proteinExistence type="predicted"/>
<dbReference type="Proteomes" id="UP000640614">
    <property type="component" value="Unassembled WGS sequence"/>
</dbReference>
<reference evidence="1 2" key="1">
    <citation type="submission" date="2018-07" db="EMBL/GenBank/DDBJ databases">
        <title>Genome assembly of strain KB82.</title>
        <authorList>
            <person name="Kukolya J."/>
            <person name="Horvath B."/>
            <person name="Nagy I."/>
            <person name="Toth A."/>
        </authorList>
    </citation>
    <scope>NUCLEOTIDE SEQUENCE [LARGE SCALE GENOMIC DNA]</scope>
    <source>
        <strain evidence="1 2">Kb82</strain>
    </source>
</reference>
<sequence>MFDDSQTVYSHAYLIHPDFQGIIDTYKTQIDDRLKAIFNAYIGLLTPQEQQTVKDAYNINNDIVSLSNATNAPIKYSQLPAVISAQIESFYDELWGDNKILGYSKVVNSCGTVKQHFNRFREINEFLVCPFCGLESLLCEHDDGRDDYDHYLLKSQYPFISINFNNLFPMCHRCNSKNKNQKDLVYENLVAPQRRFYYPYSNETNQEINLNIISSNNDLKDPTQWQLEVNTTNPAYQDRKETWKDVFDIETRYKAIIAKHSKFWQDRIFLKHHKICIKNGRSYAEFEDDVLDDFNDYLNISNGILMKSYNDFVINDPNCEANLLGTLVV</sequence>
<evidence type="ECO:0000313" key="2">
    <source>
        <dbReference type="Proteomes" id="UP000640614"/>
    </source>
</evidence>
<comment type="caution">
    <text evidence="1">The sequence shown here is derived from an EMBL/GenBank/DDBJ whole genome shotgun (WGS) entry which is preliminary data.</text>
</comment>
<gene>
    <name evidence="1" type="ORF">C4F50_00590</name>
</gene>
<evidence type="ECO:0000313" key="1">
    <source>
        <dbReference type="EMBL" id="MBE8723426.1"/>
    </source>
</evidence>
<keyword evidence="2" id="KW-1185">Reference proteome</keyword>
<dbReference type="EMBL" id="PRDM01000001">
    <property type="protein sequence ID" value="MBE8723426.1"/>
    <property type="molecule type" value="Genomic_DNA"/>
</dbReference>
<protein>
    <recommendedName>
        <fullName evidence="3">HNH endonuclease</fullName>
    </recommendedName>
</protein>
<name>A0ABR9TDQ7_9FLAO</name>
<dbReference type="RefSeq" id="WP_193844496.1">
    <property type="nucleotide sequence ID" value="NZ_PRDM01000001.1"/>
</dbReference>
<accession>A0ABR9TDQ7</accession>
<organism evidence="1 2">
    <name type="scientific">Flavobacterium hungaricum</name>
    <dbReference type="NCBI Taxonomy" id="2082725"/>
    <lineage>
        <taxon>Bacteria</taxon>
        <taxon>Pseudomonadati</taxon>
        <taxon>Bacteroidota</taxon>
        <taxon>Flavobacteriia</taxon>
        <taxon>Flavobacteriales</taxon>
        <taxon>Flavobacteriaceae</taxon>
        <taxon>Flavobacterium</taxon>
    </lineage>
</organism>